<protein>
    <recommendedName>
        <fullName evidence="3">SnoaL-like domain-containing protein</fullName>
    </recommendedName>
</protein>
<name>A0ABU2GV12_9ACTN</name>
<sequence length="141" mass="16068">MTTSPNRSIDFLIYTAKEVECVHGWVDDHLGSAGIADEQPDLDYLAEAVADMRRALREFTQYSDGRTIETSVEIEEGRGHFFHYTFKAVPEQRGERMLCEASRSSDPDEGDRGRYRVFADDARCTLRVELIEPGRPLRVVP</sequence>
<gene>
    <name evidence="1" type="ORF">RD149_16180</name>
</gene>
<keyword evidence="2" id="KW-1185">Reference proteome</keyword>
<accession>A0ABU2GV12</accession>
<comment type="caution">
    <text evidence="1">The sequence shown here is derived from an EMBL/GenBank/DDBJ whole genome shotgun (WGS) entry which is preliminary data.</text>
</comment>
<evidence type="ECO:0000313" key="1">
    <source>
        <dbReference type="EMBL" id="MDS1115297.1"/>
    </source>
</evidence>
<proteinExistence type="predicted"/>
<evidence type="ECO:0000313" key="2">
    <source>
        <dbReference type="Proteomes" id="UP001265083"/>
    </source>
</evidence>
<evidence type="ECO:0008006" key="3">
    <source>
        <dbReference type="Google" id="ProtNLM"/>
    </source>
</evidence>
<dbReference type="Proteomes" id="UP001265083">
    <property type="component" value="Unassembled WGS sequence"/>
</dbReference>
<dbReference type="RefSeq" id="WP_310951295.1">
    <property type="nucleotide sequence ID" value="NZ_JAVLUS010000013.1"/>
</dbReference>
<dbReference type="EMBL" id="JAVLUS010000013">
    <property type="protein sequence ID" value="MDS1115297.1"/>
    <property type="molecule type" value="Genomic_DNA"/>
</dbReference>
<organism evidence="1 2">
    <name type="scientific">Gordonia westfalica</name>
    <dbReference type="NCBI Taxonomy" id="158898"/>
    <lineage>
        <taxon>Bacteria</taxon>
        <taxon>Bacillati</taxon>
        <taxon>Actinomycetota</taxon>
        <taxon>Actinomycetes</taxon>
        <taxon>Mycobacteriales</taxon>
        <taxon>Gordoniaceae</taxon>
        <taxon>Gordonia</taxon>
    </lineage>
</organism>
<reference evidence="1 2" key="1">
    <citation type="submission" date="2023-08" db="EMBL/GenBank/DDBJ databases">
        <title>Bioegradation of LLDPE and BLDPE plastic by marine bacteria from coast plastic debris.</title>
        <authorList>
            <person name="Rong Z."/>
        </authorList>
    </citation>
    <scope>NUCLEOTIDE SEQUENCE [LARGE SCALE GENOMIC DNA]</scope>
    <source>
        <strain evidence="1 2">Z-2</strain>
    </source>
</reference>